<organism evidence="2 3">
    <name type="scientific">Aliikangiella maris</name>
    <dbReference type="NCBI Taxonomy" id="3162458"/>
    <lineage>
        <taxon>Bacteria</taxon>
        <taxon>Pseudomonadati</taxon>
        <taxon>Pseudomonadota</taxon>
        <taxon>Gammaproteobacteria</taxon>
        <taxon>Oceanospirillales</taxon>
        <taxon>Pleioneaceae</taxon>
        <taxon>Aliikangiella</taxon>
    </lineage>
</organism>
<evidence type="ECO:0000313" key="2">
    <source>
        <dbReference type="EMBL" id="MET1257309.1"/>
    </source>
</evidence>
<keyword evidence="1" id="KW-0812">Transmembrane</keyword>
<reference evidence="2 3" key="1">
    <citation type="submission" date="2024-06" db="EMBL/GenBank/DDBJ databases">
        <authorList>
            <person name="Li F."/>
        </authorList>
    </citation>
    <scope>NUCLEOTIDE SEQUENCE [LARGE SCALE GENOMIC DNA]</scope>
    <source>
        <strain evidence="2 3">GXAS 311</strain>
    </source>
</reference>
<dbReference type="InterPro" id="IPR046659">
    <property type="entry name" value="DUF6768"/>
</dbReference>
<keyword evidence="1" id="KW-0472">Membrane</keyword>
<proteinExistence type="predicted"/>
<dbReference type="RefSeq" id="WP_353897893.1">
    <property type="nucleotide sequence ID" value="NZ_JBEVCJ010000045.1"/>
</dbReference>
<protein>
    <submittedName>
        <fullName evidence="2">DUF6768 family protein</fullName>
    </submittedName>
</protein>
<keyword evidence="3" id="KW-1185">Reference proteome</keyword>
<feature type="transmembrane region" description="Helical" evidence="1">
    <location>
        <begin position="42"/>
        <end position="63"/>
    </location>
</feature>
<comment type="caution">
    <text evidence="2">The sequence shown here is derived from an EMBL/GenBank/DDBJ whole genome shotgun (WGS) entry which is preliminary data.</text>
</comment>
<gene>
    <name evidence="2" type="ORF">ABVT43_19370</name>
</gene>
<evidence type="ECO:0000313" key="3">
    <source>
        <dbReference type="Proteomes" id="UP001548189"/>
    </source>
</evidence>
<dbReference type="EMBL" id="JBEVCJ010000045">
    <property type="protein sequence ID" value="MET1257309.1"/>
    <property type="molecule type" value="Genomic_DNA"/>
</dbReference>
<feature type="transmembrane region" description="Helical" evidence="1">
    <location>
        <begin position="75"/>
        <end position="96"/>
    </location>
</feature>
<accession>A0ABV2BZE6</accession>
<dbReference type="Pfam" id="PF20556">
    <property type="entry name" value="DUF6768"/>
    <property type="match status" value="1"/>
</dbReference>
<name>A0ABV2BZE6_9GAMM</name>
<evidence type="ECO:0000256" key="1">
    <source>
        <dbReference type="SAM" id="Phobius"/>
    </source>
</evidence>
<dbReference type="Proteomes" id="UP001548189">
    <property type="component" value="Unassembled WGS sequence"/>
</dbReference>
<keyword evidence="1" id="KW-1133">Transmembrane helix</keyword>
<sequence>MNIDERIKQELAKERQTFDSQLPEEQGLFALIAGPLKSRLRFWYIIVNIITFIVTIIMFWTGYQFFVMEQESGLVFWGICFLLAVNCQIALKQWIWMEMNRRSILREIKRVELSIQELAVRVKVS</sequence>